<dbReference type="CDD" id="cd06071">
    <property type="entry name" value="Beach"/>
    <property type="match status" value="1"/>
</dbReference>
<evidence type="ECO:0000313" key="4">
    <source>
        <dbReference type="Proteomes" id="UP000241890"/>
    </source>
</evidence>
<dbReference type="Gene3D" id="2.130.10.10">
    <property type="entry name" value="YVTN repeat-like/Quinoprotein amine dehydrogenase"/>
    <property type="match status" value="2"/>
</dbReference>
<dbReference type="OrthoDB" id="29306at2759"/>
<dbReference type="InParanoid" id="A0A2R5GRA0"/>
<protein>
    <submittedName>
        <fullName evidence="3">WD repeat-containing protein 81</fullName>
    </submittedName>
</protein>
<reference evidence="3 4" key="1">
    <citation type="submission" date="2017-12" db="EMBL/GenBank/DDBJ databases">
        <title>Sequencing, de novo assembly and annotation of complete genome of a new Thraustochytrid species, strain FCC1311.</title>
        <authorList>
            <person name="Sedici K."/>
            <person name="Godart F."/>
            <person name="Aiese Cigliano R."/>
            <person name="Sanseverino W."/>
            <person name="Barakat M."/>
            <person name="Ortet P."/>
            <person name="Marechal E."/>
            <person name="Cagnac O."/>
            <person name="Amato A."/>
        </authorList>
    </citation>
    <scope>NUCLEOTIDE SEQUENCE [LARGE SCALE GENOMIC DNA]</scope>
</reference>
<dbReference type="InterPro" id="IPR015943">
    <property type="entry name" value="WD40/YVTN_repeat-like_dom_sf"/>
</dbReference>
<dbReference type="SUPFAM" id="SSF50978">
    <property type="entry name" value="WD40 repeat-like"/>
    <property type="match status" value="1"/>
</dbReference>
<dbReference type="Proteomes" id="UP000241890">
    <property type="component" value="Unassembled WGS sequence"/>
</dbReference>
<sequence length="1620" mass="175777">MSLKRLVQAQLGVEGAVFPHDADFAGSTREEDERADTDTARNGVDGTASDPDVEPVANLEKGEQAGETSTPRPASEKTSARPLTSGKAQCLVEGVVRDKEQTISLVDPTTKCAVVTVFALGKPALDSTIRTTHKLNCTTDLQATDSDFMDRPQIQNVESAHDHGDEDAATADAADGGSVARTTYSATLSEGLTEAWRQGRVSNLDYLMAVNAAAGRHLADANFHPVIPWVTDFSSSDLDDPEQTHWRDLTQSKYRLAKGDDQLDITFCNSPTPHHITESLSEITYYIYMARVTPLATLRSVVRSNFEAKEYPASMARMYEWTPDECIPEFFFDASVFSSMHADIDLPDLGFPKWCRDASDFVRWHRAALESTHVSRSLHHWIDLNFGNKLAGEAAVASKNVTLPLSSMPKHRLRKSPGFVQVFTEAHPAREVENAGNARGNMDNFERGARFERFFGPMIAPTYTKLESEKDRADACLDVARWQADDCFALGCIAAEMYLRQPLLTSSRRHALLSRDEAVAVDLILPELRRLPRRVRDFVGRALTAPKLDALLDLVGETVFPDWFAAVYDFLSASQHCRTWLERFHWVKKELGPLLERVSDDPSERKRALNLAMPSVLALMLEANDEVRALMPIELVLIAGPLLDVRELLPTVVETYERMQAKEQWSLLLPALEAKTCMRVLDYVGATTFANLYPPLLVETLRSSTAPANVRAAAADAAIALARAPTFGIALSVRMILTPLLKRWQVTRASLGEGGVNRGTYAHLRQFGIEALAPAKLTALLDKFCSILDGGPARSRTDLVLPVHAPAVKVIRYVTARAGRMVATELVFPAAFKALSKTFLQNDASEEERIQASVRRMDVLSFFSCVLSMLEEEDLYAWFLERSELRELLAAQPGETVEDQLASVYVAVLLGLVVSHVGHHEIAPVLEASANALRAAAAPRCPPGQLWMARFIFAAFEARWGEERIRAYYPTLAPSNLRRCLAIPDSYREPGPSQVAVPRRDQGVGKLELTQDAPRDCVFDAGINTDNGDPCSPSGGAHEDMEAAVEVADEFEDELGAEELLLVETTVNSDEVGVREGEVEERDARQESEARAGLEEQARMERTWLLGPDLGSESTSSASAVPEVFAKRRKRGTLRGAVSHVLRAHQTAIITIEANSDETLLASTSRSSSVKLFSIAGKPREVASFRNARPVSGLRFLELGRKCILLDGAVRLWDVEYGHERSRGAEGNFVAGSPPRLRTVPIGVAHRPVLTVQSAGQQSLANENVIWASTIAGTVDCLDFRVPGHTVSSHQLPAVDESPSTVPLQRSQAHQASSASNGGFCASSIVCGGSFSGGWIAAGRASGHVSVLDARTGGSLAHWKAHEGGVVSLQALNLVQPVIQTDELVHEAAAYQLLSISAEGSARVWDVSRQGGFENAGDVPWNSQPALFEAPVLETSPSTAESGVSGTGVSRGAEDGTVAESAPLAQDTLEAASSLRRSESAGFGNTASALDDLTARFARVSDAKSSVMSPPSPSRGGNNRRGGRVYVSIPQCDTASIWSETATQGRSPTKLVIGADNRISVVTLEMRARATEVTAKPVVLRDFKGEGIGRGALRIGALRVLPMRGLVLVAGDNGCIHSVV</sequence>
<dbReference type="EMBL" id="BEYU01000076">
    <property type="protein sequence ID" value="GBG30404.1"/>
    <property type="molecule type" value="Genomic_DNA"/>
</dbReference>
<comment type="caution">
    <text evidence="3">The sequence shown here is derived from an EMBL/GenBank/DDBJ whole genome shotgun (WGS) entry which is preliminary data.</text>
</comment>
<feature type="compositionally biased region" description="Basic and acidic residues" evidence="1">
    <location>
        <begin position="21"/>
        <end position="39"/>
    </location>
</feature>
<dbReference type="Pfam" id="PF02138">
    <property type="entry name" value="Beach"/>
    <property type="match status" value="1"/>
</dbReference>
<keyword evidence="4" id="KW-1185">Reference proteome</keyword>
<name>A0A2R5GRA0_9STRA</name>
<dbReference type="SMART" id="SM00320">
    <property type="entry name" value="WD40"/>
    <property type="match status" value="3"/>
</dbReference>
<organism evidence="3 4">
    <name type="scientific">Hondaea fermentalgiana</name>
    <dbReference type="NCBI Taxonomy" id="2315210"/>
    <lineage>
        <taxon>Eukaryota</taxon>
        <taxon>Sar</taxon>
        <taxon>Stramenopiles</taxon>
        <taxon>Bigyra</taxon>
        <taxon>Labyrinthulomycetes</taxon>
        <taxon>Thraustochytrida</taxon>
        <taxon>Thraustochytriidae</taxon>
        <taxon>Hondaea</taxon>
    </lineage>
</organism>
<dbReference type="InterPro" id="IPR000409">
    <property type="entry name" value="BEACH_dom"/>
</dbReference>
<dbReference type="InterPro" id="IPR001680">
    <property type="entry name" value="WD40_rpt"/>
</dbReference>
<dbReference type="SUPFAM" id="SSF81837">
    <property type="entry name" value="BEACH domain"/>
    <property type="match status" value="1"/>
</dbReference>
<evidence type="ECO:0000259" key="2">
    <source>
        <dbReference type="PROSITE" id="PS50197"/>
    </source>
</evidence>
<dbReference type="SMART" id="SM01026">
    <property type="entry name" value="Beach"/>
    <property type="match status" value="1"/>
</dbReference>
<proteinExistence type="predicted"/>
<feature type="compositionally biased region" description="Polar residues" evidence="1">
    <location>
        <begin position="1435"/>
        <end position="1448"/>
    </location>
</feature>
<accession>A0A2R5GRA0</accession>
<feature type="domain" description="BEACH" evidence="2">
    <location>
        <begin position="181"/>
        <end position="450"/>
    </location>
</feature>
<dbReference type="PANTHER" id="PTHR46866">
    <property type="entry name" value="GH12955P"/>
    <property type="match status" value="1"/>
</dbReference>
<gene>
    <name evidence="3" type="ORF">FCC1311_066232</name>
</gene>
<dbReference type="PANTHER" id="PTHR46866:SF1">
    <property type="entry name" value="GH12955P"/>
    <property type="match status" value="1"/>
</dbReference>
<dbReference type="InterPro" id="IPR036322">
    <property type="entry name" value="WD40_repeat_dom_sf"/>
</dbReference>
<dbReference type="InterPro" id="IPR036372">
    <property type="entry name" value="BEACH_dom_sf"/>
</dbReference>
<evidence type="ECO:0000313" key="3">
    <source>
        <dbReference type="EMBL" id="GBG30404.1"/>
    </source>
</evidence>
<dbReference type="PROSITE" id="PS50197">
    <property type="entry name" value="BEACH"/>
    <property type="match status" value="1"/>
</dbReference>
<feature type="region of interest" description="Disordered" evidence="1">
    <location>
        <begin position="1073"/>
        <end position="1096"/>
    </location>
</feature>
<feature type="region of interest" description="Disordered" evidence="1">
    <location>
        <begin position="1501"/>
        <end position="1523"/>
    </location>
</feature>
<feature type="region of interest" description="Disordered" evidence="1">
    <location>
        <begin position="1433"/>
        <end position="1463"/>
    </location>
</feature>
<dbReference type="Gene3D" id="1.10.1540.10">
    <property type="entry name" value="BEACH domain"/>
    <property type="match status" value="1"/>
</dbReference>
<feature type="region of interest" description="Disordered" evidence="1">
    <location>
        <begin position="21"/>
        <end position="85"/>
    </location>
</feature>
<evidence type="ECO:0000256" key="1">
    <source>
        <dbReference type="SAM" id="MobiDB-lite"/>
    </source>
</evidence>
<feature type="region of interest" description="Disordered" evidence="1">
    <location>
        <begin position="1290"/>
        <end position="1309"/>
    </location>
</feature>